<comment type="similarity">
    <text evidence="1 2">Belongs to the class-II fumarase/aspartase family. Fumarase subfamily.</text>
</comment>
<proteinExistence type="inferred from homology"/>
<evidence type="ECO:0000259" key="5">
    <source>
        <dbReference type="Pfam" id="PF10415"/>
    </source>
</evidence>
<feature type="compositionally biased region" description="Basic and acidic residues" evidence="3">
    <location>
        <begin position="10"/>
        <end position="21"/>
    </location>
</feature>
<feature type="binding site" evidence="2">
    <location>
        <begin position="152"/>
        <end position="154"/>
    </location>
    <ligand>
        <name>substrate</name>
    </ligand>
</feature>
<dbReference type="InterPro" id="IPR022761">
    <property type="entry name" value="Fumarate_lyase_N"/>
</dbReference>
<evidence type="ECO:0000313" key="7">
    <source>
        <dbReference type="Proteomes" id="UP000681594"/>
    </source>
</evidence>
<keyword evidence="2" id="KW-0816">Tricarboxylic acid cycle</keyword>
<dbReference type="Pfam" id="PF10415">
    <property type="entry name" value="FumaraseC_C"/>
    <property type="match status" value="1"/>
</dbReference>
<dbReference type="Proteomes" id="UP000681594">
    <property type="component" value="Unassembled WGS sequence"/>
</dbReference>
<accession>A0ABS4AF13</accession>
<comment type="subunit">
    <text evidence="2">Homotetramer.</text>
</comment>
<keyword evidence="7" id="KW-1185">Reference proteome</keyword>
<feature type="site" description="Important for catalytic activity" evidence="2">
    <location>
        <position position="344"/>
    </location>
</feature>
<comment type="catalytic activity">
    <reaction evidence="2">
        <text>(S)-malate = fumarate + H2O</text>
        <dbReference type="Rhea" id="RHEA:12460"/>
        <dbReference type="ChEBI" id="CHEBI:15377"/>
        <dbReference type="ChEBI" id="CHEBI:15589"/>
        <dbReference type="ChEBI" id="CHEBI:29806"/>
        <dbReference type="EC" id="4.2.1.2"/>
    </reaction>
</comment>
<evidence type="ECO:0000256" key="1">
    <source>
        <dbReference type="ARBA" id="ARBA00009084"/>
    </source>
</evidence>
<dbReference type="CDD" id="cd01362">
    <property type="entry name" value="Fumarase_classII"/>
    <property type="match status" value="1"/>
</dbReference>
<keyword evidence="2" id="KW-0963">Cytoplasm</keyword>
<feature type="binding site" evidence="2">
    <location>
        <begin position="337"/>
        <end position="339"/>
    </location>
    <ligand>
        <name>substrate</name>
    </ligand>
</feature>
<dbReference type="Gene3D" id="1.10.275.10">
    <property type="entry name" value="Fumarase/aspartase (N-terminal domain)"/>
    <property type="match status" value="1"/>
</dbReference>
<comment type="miscellaneous">
    <text evidence="2">There are 2 substrate-binding sites: the catalytic A site, and the non-catalytic B site that may play a role in the transfer of substrate or product between the active site and the solvent. Alternatively, the B site may bind allosteric effectors.</text>
</comment>
<evidence type="ECO:0000259" key="4">
    <source>
        <dbReference type="Pfam" id="PF00206"/>
    </source>
</evidence>
<dbReference type="InterPro" id="IPR005677">
    <property type="entry name" value="Fum_hydII"/>
</dbReference>
<dbReference type="InterPro" id="IPR000362">
    <property type="entry name" value="Fumarate_lyase_fam"/>
</dbReference>
<dbReference type="SUPFAM" id="SSF48557">
    <property type="entry name" value="L-aspartase-like"/>
    <property type="match status" value="1"/>
</dbReference>
<feature type="binding site" evidence="2">
    <location>
        <begin position="111"/>
        <end position="113"/>
    </location>
    <ligand>
        <name>substrate</name>
    </ligand>
</feature>
<evidence type="ECO:0000256" key="2">
    <source>
        <dbReference type="HAMAP-Rule" id="MF_00743"/>
    </source>
</evidence>
<protein>
    <recommendedName>
        <fullName evidence="2">Fumarate hydratase class II</fullName>
        <shortName evidence="2">Fumarase C</shortName>
        <ecNumber evidence="2">4.2.1.2</ecNumber>
    </recommendedName>
    <alternativeName>
        <fullName evidence="2">Aerobic fumarase</fullName>
    </alternativeName>
    <alternativeName>
        <fullName evidence="2">Iron-independent fumarase</fullName>
    </alternativeName>
</protein>
<feature type="domain" description="Fumarase C C-terminal" evidence="5">
    <location>
        <begin position="421"/>
        <end position="474"/>
    </location>
</feature>
<dbReference type="Pfam" id="PF00206">
    <property type="entry name" value="Lyase_1"/>
    <property type="match status" value="1"/>
</dbReference>
<feature type="active site" description="Proton donor/acceptor" evidence="2">
    <location>
        <position position="201"/>
    </location>
</feature>
<feature type="active site" evidence="2">
    <location>
        <position position="331"/>
    </location>
</feature>
<gene>
    <name evidence="2" type="primary">fumC</name>
    <name evidence="6" type="ORF">J8J14_12480</name>
</gene>
<dbReference type="PRINTS" id="PR00149">
    <property type="entry name" value="FUMRATELYASE"/>
</dbReference>
<evidence type="ECO:0000313" key="6">
    <source>
        <dbReference type="EMBL" id="MBP0445593.1"/>
    </source>
</evidence>
<name>A0ABS4AF13_9PROT</name>
<dbReference type="Gene3D" id="1.10.40.30">
    <property type="entry name" value="Fumarase/aspartase (C-terminal domain)"/>
    <property type="match status" value="1"/>
</dbReference>
<reference evidence="6 7" key="1">
    <citation type="submission" date="2021-03" db="EMBL/GenBank/DDBJ databases">
        <authorList>
            <person name="So Y."/>
        </authorList>
    </citation>
    <scope>NUCLEOTIDE SEQUENCE [LARGE SCALE GENOMIC DNA]</scope>
    <source>
        <strain evidence="6 7">SSH11</strain>
    </source>
</reference>
<dbReference type="HAMAP" id="MF_00743">
    <property type="entry name" value="FumaraseC"/>
    <property type="match status" value="1"/>
</dbReference>
<dbReference type="EC" id="4.2.1.2" evidence="2"/>
<comment type="function">
    <text evidence="2">Involved in the TCA cycle. Catalyzes the stereospecific interconversion of fumarate to L-malate.</text>
</comment>
<evidence type="ECO:0000256" key="3">
    <source>
        <dbReference type="SAM" id="MobiDB-lite"/>
    </source>
</evidence>
<feature type="binding site" evidence="2">
    <location>
        <position position="332"/>
    </location>
    <ligand>
        <name>substrate</name>
    </ligand>
</feature>
<organism evidence="6 7">
    <name type="scientific">Pararoseomonas baculiformis</name>
    <dbReference type="NCBI Taxonomy" id="2820812"/>
    <lineage>
        <taxon>Bacteria</taxon>
        <taxon>Pseudomonadati</taxon>
        <taxon>Pseudomonadota</taxon>
        <taxon>Alphaproteobacteria</taxon>
        <taxon>Acetobacterales</taxon>
        <taxon>Acetobacteraceae</taxon>
        <taxon>Pararoseomonas</taxon>
    </lineage>
</organism>
<dbReference type="InterPro" id="IPR024083">
    <property type="entry name" value="Fumarase/histidase_N"/>
</dbReference>
<dbReference type="Gene3D" id="1.20.200.10">
    <property type="entry name" value="Fumarase/aspartase (Central domain)"/>
    <property type="match status" value="1"/>
</dbReference>
<dbReference type="InterPro" id="IPR018951">
    <property type="entry name" value="Fumarase_C_C"/>
</dbReference>
<feature type="binding site" evidence="2">
    <location>
        <position position="200"/>
    </location>
    <ligand>
        <name>substrate</name>
    </ligand>
</feature>
<comment type="pathway">
    <text evidence="2">Carbohydrate metabolism; tricarboxylic acid cycle; (S)-malate from fumarate: step 1/1.</text>
</comment>
<dbReference type="RefSeq" id="WP_209379826.1">
    <property type="nucleotide sequence ID" value="NZ_JAGIZB010000010.1"/>
</dbReference>
<feature type="region of interest" description="Disordered" evidence="3">
    <location>
        <begin position="1"/>
        <end position="23"/>
    </location>
</feature>
<dbReference type="InterPro" id="IPR008948">
    <property type="entry name" value="L-Aspartase-like"/>
</dbReference>
<dbReference type="PANTHER" id="PTHR11444:SF1">
    <property type="entry name" value="FUMARATE HYDRATASE, MITOCHONDRIAL"/>
    <property type="match status" value="1"/>
</dbReference>
<dbReference type="PANTHER" id="PTHR11444">
    <property type="entry name" value="ASPARTATEAMMONIA/ARGININOSUCCINATE/ADENYLOSUCCINATE LYASE"/>
    <property type="match status" value="1"/>
</dbReference>
<feature type="binding site" description="in site B" evidence="2">
    <location>
        <begin position="142"/>
        <end position="145"/>
    </location>
    <ligand>
        <name>substrate</name>
    </ligand>
</feature>
<comment type="caution">
    <text evidence="6">The sequence shown here is derived from an EMBL/GenBank/DDBJ whole genome shotgun (WGS) entry which is preliminary data.</text>
</comment>
<sequence length="482" mass="51536">MSDSQAPRSETARSEAARTETDSLGTIEIAADRLWGPQTERARRLFQIGSEVFPPVLIRAVGLQKQAAAEANRQLGELPPDIADPIIAAAREIAANERDADFPLPVWQTGSGTQTNMNANEVISNRANQMLGQPLGSRKPVHPNDHVNRGQSSNDSFPAVMHVAAAEAVTKLLIPGLEVLQASLARRAEEWDGIVKLGRTHLMDAVPVTLGQEFRAWAMQVEFGIARVKAALPDLMRLPQGGTAAGTGLNTHADFARVFAERVAALTGLPFTAHPHPFEGMMAHDAFVALQGAMNTVAVSLNKIANDVRLLGSGPRAGFAELVIPADGLSSSIMPGKTNPTQSEALTMVCAQVMGNTTTVTIAGTQGHLELNVFKPVIIQAVLQSARLLGDAATSFAHNMVDKLEPNHERIAENLAKSLMLVTALNPKIGYDKAVKIGKKALAENLTLRDAADQLGFVKPEDFDRWVRPEEMTRPGATLAGG</sequence>
<keyword evidence="2" id="KW-0456">Lyase</keyword>
<dbReference type="EMBL" id="JAGIZB010000010">
    <property type="protein sequence ID" value="MBP0445593.1"/>
    <property type="molecule type" value="Genomic_DNA"/>
</dbReference>
<feature type="domain" description="Fumarate lyase N-terminal" evidence="4">
    <location>
        <begin position="25"/>
        <end position="355"/>
    </location>
</feature>
<comment type="subcellular location">
    <subcellularLocation>
        <location evidence="2">Cytoplasm</location>
    </subcellularLocation>
</comment>